<keyword evidence="2" id="KW-1133">Transmembrane helix</keyword>
<feature type="domain" description="EamA" evidence="4">
    <location>
        <begin position="153"/>
        <end position="288"/>
    </location>
</feature>
<evidence type="ECO:0000256" key="1">
    <source>
        <dbReference type="ARBA" id="ARBA00007362"/>
    </source>
</evidence>
<feature type="transmembrane region" description="Helical" evidence="2">
    <location>
        <begin position="272"/>
        <end position="289"/>
    </location>
</feature>
<evidence type="ECO:0000259" key="4">
    <source>
        <dbReference type="Pfam" id="PF00892"/>
    </source>
</evidence>
<accession>A0A929RR18</accession>
<dbReference type="InterPro" id="IPR037185">
    <property type="entry name" value="EmrE-like"/>
</dbReference>
<protein>
    <submittedName>
        <fullName evidence="5">EamA family transporter</fullName>
    </submittedName>
</protein>
<feature type="chain" id="PRO_5037082816" evidence="3">
    <location>
        <begin position="23"/>
        <end position="290"/>
    </location>
</feature>
<feature type="transmembrane region" description="Helical" evidence="2">
    <location>
        <begin position="243"/>
        <end position="265"/>
    </location>
</feature>
<dbReference type="PANTHER" id="PTHR22911">
    <property type="entry name" value="ACYL-MALONYL CONDENSING ENZYME-RELATED"/>
    <property type="match status" value="1"/>
</dbReference>
<evidence type="ECO:0000313" key="5">
    <source>
        <dbReference type="EMBL" id="MBF0967565.1"/>
    </source>
</evidence>
<feature type="transmembrane region" description="Helical" evidence="2">
    <location>
        <begin position="186"/>
        <end position="205"/>
    </location>
</feature>
<dbReference type="Pfam" id="PF00892">
    <property type="entry name" value="EamA"/>
    <property type="match status" value="2"/>
</dbReference>
<keyword evidence="2" id="KW-0472">Membrane</keyword>
<evidence type="ECO:0000313" key="6">
    <source>
        <dbReference type="Proteomes" id="UP000759246"/>
    </source>
</evidence>
<comment type="caution">
    <text evidence="5">The sequence shown here is derived from an EMBL/GenBank/DDBJ whole genome shotgun (WGS) entry which is preliminary data.</text>
</comment>
<comment type="similarity">
    <text evidence="1">Belongs to the EamA transporter family.</text>
</comment>
<organism evidence="5 6">
    <name type="scientific">Actinomyces bouchesdurhonensis</name>
    <dbReference type="NCBI Taxonomy" id="1852361"/>
    <lineage>
        <taxon>Bacteria</taxon>
        <taxon>Bacillati</taxon>
        <taxon>Actinomycetota</taxon>
        <taxon>Actinomycetes</taxon>
        <taxon>Actinomycetales</taxon>
        <taxon>Actinomycetaceae</taxon>
        <taxon>Actinomyces</taxon>
    </lineage>
</organism>
<keyword evidence="2" id="KW-0812">Transmembrane</keyword>
<feature type="transmembrane region" description="Helical" evidence="2">
    <location>
        <begin position="36"/>
        <end position="58"/>
    </location>
</feature>
<dbReference type="GO" id="GO:0016020">
    <property type="term" value="C:membrane"/>
    <property type="evidence" value="ECO:0007669"/>
    <property type="project" value="InterPro"/>
</dbReference>
<feature type="transmembrane region" description="Helical" evidence="2">
    <location>
        <begin position="65"/>
        <end position="85"/>
    </location>
</feature>
<name>A0A929RR18_9ACTO</name>
<proteinExistence type="inferred from homology"/>
<evidence type="ECO:0000256" key="3">
    <source>
        <dbReference type="SAM" id="SignalP"/>
    </source>
</evidence>
<dbReference type="EMBL" id="JABZGF010000559">
    <property type="protein sequence ID" value="MBF0967565.1"/>
    <property type="molecule type" value="Genomic_DNA"/>
</dbReference>
<feature type="transmembrane region" description="Helical" evidence="2">
    <location>
        <begin position="105"/>
        <end position="134"/>
    </location>
</feature>
<feature type="transmembrane region" description="Helical" evidence="2">
    <location>
        <begin position="154"/>
        <end position="174"/>
    </location>
</feature>
<dbReference type="AlphaFoldDB" id="A0A929RR18"/>
<feature type="signal peptide" evidence="3">
    <location>
        <begin position="1"/>
        <end position="22"/>
    </location>
</feature>
<dbReference type="InterPro" id="IPR000620">
    <property type="entry name" value="EamA_dom"/>
</dbReference>
<keyword evidence="3" id="KW-0732">Signal</keyword>
<dbReference type="Gene3D" id="1.10.3730.20">
    <property type="match status" value="2"/>
</dbReference>
<feature type="transmembrane region" description="Helical" evidence="2">
    <location>
        <begin position="217"/>
        <end position="237"/>
    </location>
</feature>
<reference evidence="5" key="1">
    <citation type="submission" date="2020-04" db="EMBL/GenBank/DDBJ databases">
        <title>Deep metagenomics examines the oral microbiome during advanced dental caries in children, revealing novel taxa and co-occurrences with host molecules.</title>
        <authorList>
            <person name="Baker J.L."/>
            <person name="Morton J.T."/>
            <person name="Dinis M."/>
            <person name="Alvarez R."/>
            <person name="Tran N.C."/>
            <person name="Knight R."/>
            <person name="Edlund A."/>
        </authorList>
    </citation>
    <scope>NUCLEOTIDE SEQUENCE</scope>
    <source>
        <strain evidence="5">JCVI_30_bin.13</strain>
    </source>
</reference>
<dbReference type="PANTHER" id="PTHR22911:SF137">
    <property type="entry name" value="SOLUTE CARRIER FAMILY 35 MEMBER G2-RELATED"/>
    <property type="match status" value="1"/>
</dbReference>
<sequence>MWIVAACLSALFAGLTSVLAKAGVATMSSTVATALRTLVVVVGAWGMAALTGSASFVSSIDGRSLLFLVLSGLATGASWLCYFAALARGDVSRVAPIDKLSTVLAIVLALVLLGEPVSVWGVAGIVAITAGTALMVDPSDLMGLPGALRRGGSWLVYALGSALFAALTSILGKVGISGVDPTLGTAVRTLVVLAMAWVIVVGQGRLGEVRSIPGRELAFIVASGAATCASWLAYYHALKEGPASVVVPIDKLSILVTVVFSAMMFHERFTRRYLGGLVLMCGGTAAMVIA</sequence>
<dbReference type="Proteomes" id="UP000759246">
    <property type="component" value="Unassembled WGS sequence"/>
</dbReference>
<feature type="domain" description="EamA" evidence="4">
    <location>
        <begin position="2"/>
        <end position="136"/>
    </location>
</feature>
<evidence type="ECO:0000256" key="2">
    <source>
        <dbReference type="SAM" id="Phobius"/>
    </source>
</evidence>
<dbReference type="SUPFAM" id="SSF103481">
    <property type="entry name" value="Multidrug resistance efflux transporter EmrE"/>
    <property type="match status" value="2"/>
</dbReference>
<gene>
    <name evidence="5" type="ORF">HXK09_10645</name>
</gene>